<evidence type="ECO:0000259" key="1">
    <source>
        <dbReference type="Pfam" id="PF10080"/>
    </source>
</evidence>
<name>A0A8J6NTA3_9BACT</name>
<dbReference type="EMBL" id="JACNIG010000170">
    <property type="protein sequence ID" value="MBC8431743.1"/>
    <property type="molecule type" value="Genomic_DNA"/>
</dbReference>
<dbReference type="Pfam" id="PF10080">
    <property type="entry name" value="FtrD-like"/>
    <property type="match status" value="1"/>
</dbReference>
<accession>A0A8J6NTA3</accession>
<organism evidence="2 3">
    <name type="scientific">Candidatus Desulfatibia vada</name>
    <dbReference type="NCBI Taxonomy" id="2841696"/>
    <lineage>
        <taxon>Bacteria</taxon>
        <taxon>Pseudomonadati</taxon>
        <taxon>Thermodesulfobacteriota</taxon>
        <taxon>Desulfobacteria</taxon>
        <taxon>Desulfobacterales</taxon>
        <taxon>Desulfobacterales incertae sedis</taxon>
        <taxon>Candidatus Desulfatibia</taxon>
    </lineage>
</organism>
<reference evidence="2 3" key="1">
    <citation type="submission" date="2020-08" db="EMBL/GenBank/DDBJ databases">
        <title>Bridging the membrane lipid divide: bacteria of the FCB group superphylum have the potential to synthesize archaeal ether lipids.</title>
        <authorList>
            <person name="Villanueva L."/>
            <person name="Von Meijenfeldt F.A.B."/>
            <person name="Westbye A.B."/>
            <person name="Yadav S."/>
            <person name="Hopmans E.C."/>
            <person name="Dutilh B.E."/>
            <person name="Sinninghe Damste J.S."/>
        </authorList>
    </citation>
    <scope>NUCLEOTIDE SEQUENCE [LARGE SCALE GENOMIC DNA]</scope>
    <source>
        <strain evidence="2">NIOZ-UU17</strain>
    </source>
</reference>
<dbReference type="AlphaFoldDB" id="A0A8J6NTA3"/>
<comment type="caution">
    <text evidence="2">The sequence shown here is derived from an EMBL/GenBank/DDBJ whole genome shotgun (WGS) entry which is preliminary data.</text>
</comment>
<evidence type="ECO:0000313" key="2">
    <source>
        <dbReference type="EMBL" id="MBC8431743.1"/>
    </source>
</evidence>
<feature type="domain" description="Membrane iron-sulfur containing protein FtrD-like" evidence="1">
    <location>
        <begin position="50"/>
        <end position="151"/>
    </location>
</feature>
<dbReference type="InterPro" id="IPR018758">
    <property type="entry name" value="FtrD-like"/>
</dbReference>
<proteinExistence type="predicted"/>
<protein>
    <submittedName>
        <fullName evidence="2">DUF2318 domain-containing protein</fullName>
    </submittedName>
</protein>
<dbReference type="Proteomes" id="UP000605201">
    <property type="component" value="Unassembled WGS sequence"/>
</dbReference>
<gene>
    <name evidence="2" type="ORF">H8D96_07460</name>
</gene>
<evidence type="ECO:0000313" key="3">
    <source>
        <dbReference type="Proteomes" id="UP000605201"/>
    </source>
</evidence>
<sequence>MIAGAALIMGAAYYFIPTNGQKTLAVASQTSSAALVSQISQVTYPVDLFADGKARFFEYKGSDVTIKYFILKSSDGIIRAAFDACDVCWPAGKGYYQDGDHMVCRNCGRRFASVLVNVVEGGCNPAPLTRSVENDNLVIKVNDILNGKQYFDFS</sequence>